<evidence type="ECO:0000313" key="7">
    <source>
        <dbReference type="WBParaSite" id="nRc.2.0.1.t01834-RA"/>
    </source>
</evidence>
<evidence type="ECO:0000313" key="6">
    <source>
        <dbReference type="Proteomes" id="UP000887565"/>
    </source>
</evidence>
<dbReference type="SUPFAM" id="SSF55068">
    <property type="entry name" value="Peptide methionine sulfoxide reductase"/>
    <property type="match status" value="1"/>
</dbReference>
<evidence type="ECO:0000256" key="3">
    <source>
        <dbReference type="ARBA" id="ARBA00023002"/>
    </source>
</evidence>
<organism evidence="6 7">
    <name type="scientific">Romanomermis culicivorax</name>
    <name type="common">Nematode worm</name>
    <dbReference type="NCBI Taxonomy" id="13658"/>
    <lineage>
        <taxon>Eukaryota</taxon>
        <taxon>Metazoa</taxon>
        <taxon>Ecdysozoa</taxon>
        <taxon>Nematoda</taxon>
        <taxon>Enoplea</taxon>
        <taxon>Dorylaimia</taxon>
        <taxon>Mermithida</taxon>
        <taxon>Mermithoidea</taxon>
        <taxon>Mermithidae</taxon>
        <taxon>Romanomermis</taxon>
    </lineage>
</organism>
<dbReference type="GO" id="GO:0008113">
    <property type="term" value="F:peptide-methionine (S)-S-oxide reductase activity"/>
    <property type="evidence" value="ECO:0007669"/>
    <property type="project" value="UniProtKB-EC"/>
</dbReference>
<dbReference type="Pfam" id="PF01625">
    <property type="entry name" value="PMSR"/>
    <property type="match status" value="1"/>
</dbReference>
<dbReference type="InterPro" id="IPR002569">
    <property type="entry name" value="Met_Sox_Rdtase_MsrA_dom"/>
</dbReference>
<dbReference type="Proteomes" id="UP000887565">
    <property type="component" value="Unplaced"/>
</dbReference>
<sequence length="99" mass="11406">MRLCGIKTNMGMDLCGDHTEACLIEYDPSAITFANLLSIFWSSHDPTVLNKAQYKSAVYYNDEKEKLLTEETLNEEQKRYKQKIVTEILPVSTFHNAEE</sequence>
<keyword evidence="6" id="KW-1185">Reference proteome</keyword>
<reference evidence="7" key="1">
    <citation type="submission" date="2022-11" db="UniProtKB">
        <authorList>
            <consortium name="WormBaseParasite"/>
        </authorList>
    </citation>
    <scope>IDENTIFICATION</scope>
</reference>
<proteinExistence type="inferred from homology"/>
<protein>
    <recommendedName>
        <fullName evidence="2">peptide-methionine (S)-S-oxide reductase</fullName>
        <ecNumber evidence="2">1.8.4.11</ecNumber>
    </recommendedName>
    <alternativeName>
        <fullName evidence="4">Peptide-methionine (S)-S-oxide reductase</fullName>
    </alternativeName>
</protein>
<dbReference type="PANTHER" id="PTHR43774">
    <property type="entry name" value="PEPTIDE METHIONINE SULFOXIDE REDUCTASE"/>
    <property type="match status" value="1"/>
</dbReference>
<keyword evidence="3" id="KW-0560">Oxidoreductase</keyword>
<evidence type="ECO:0000256" key="2">
    <source>
        <dbReference type="ARBA" id="ARBA00012502"/>
    </source>
</evidence>
<dbReference type="AlphaFoldDB" id="A0A915HJK3"/>
<name>A0A915HJK3_ROMCU</name>
<dbReference type="InterPro" id="IPR036509">
    <property type="entry name" value="Met_Sox_Rdtase_MsrA_sf"/>
</dbReference>
<accession>A0A915HJK3</accession>
<dbReference type="PANTHER" id="PTHR43774:SF1">
    <property type="entry name" value="PEPTIDE METHIONINE SULFOXIDE REDUCTASE MSRA 2"/>
    <property type="match status" value="1"/>
</dbReference>
<dbReference type="Gene3D" id="3.30.1060.10">
    <property type="entry name" value="Peptide methionine sulphoxide reductase MsrA"/>
    <property type="match status" value="1"/>
</dbReference>
<evidence type="ECO:0000256" key="4">
    <source>
        <dbReference type="ARBA" id="ARBA00030643"/>
    </source>
</evidence>
<comment type="similarity">
    <text evidence="1">Belongs to the MsrA Met sulfoxide reductase family.</text>
</comment>
<evidence type="ECO:0000259" key="5">
    <source>
        <dbReference type="Pfam" id="PF01625"/>
    </source>
</evidence>
<feature type="domain" description="Peptide methionine sulphoxide reductase MsrA" evidence="5">
    <location>
        <begin position="17"/>
        <end position="99"/>
    </location>
</feature>
<dbReference type="WBParaSite" id="nRc.2.0.1.t01834-RA">
    <property type="protein sequence ID" value="nRc.2.0.1.t01834-RA"/>
    <property type="gene ID" value="nRc.2.0.1.g01834"/>
</dbReference>
<evidence type="ECO:0000256" key="1">
    <source>
        <dbReference type="ARBA" id="ARBA00005591"/>
    </source>
</evidence>
<dbReference type="EC" id="1.8.4.11" evidence="2"/>